<reference evidence="11" key="1">
    <citation type="submission" date="2020-06" db="EMBL/GenBank/DDBJ databases">
        <title>Draft genome of Bugula neritina, a colonial animal packing powerful symbionts and potential medicines.</title>
        <authorList>
            <person name="Rayko M."/>
        </authorList>
    </citation>
    <scope>NUCLEOTIDE SEQUENCE [LARGE SCALE GENOMIC DNA]</scope>
    <source>
        <strain evidence="11">Kwan_BN1</strain>
    </source>
</reference>
<dbReference type="Proteomes" id="UP000593567">
    <property type="component" value="Unassembled WGS sequence"/>
</dbReference>
<dbReference type="EMBL" id="VXIV02003453">
    <property type="protein sequence ID" value="KAF6016892.1"/>
    <property type="molecule type" value="Genomic_DNA"/>
</dbReference>
<gene>
    <name evidence="11" type="ORF">EB796_024790</name>
</gene>
<evidence type="ECO:0000313" key="11">
    <source>
        <dbReference type="EMBL" id="KAF6016892.1"/>
    </source>
</evidence>
<keyword evidence="12" id="KW-1185">Reference proteome</keyword>
<evidence type="ECO:0000256" key="8">
    <source>
        <dbReference type="RuleBase" id="RU362002"/>
    </source>
</evidence>
<proteinExistence type="inferred from homology"/>
<dbReference type="PROSITE" id="PS01219">
    <property type="entry name" value="AMMONIUM_TRANSP"/>
    <property type="match status" value="1"/>
</dbReference>
<feature type="transmembrane region" description="Helical" evidence="8">
    <location>
        <begin position="293"/>
        <end position="311"/>
    </location>
</feature>
<evidence type="ECO:0000256" key="6">
    <source>
        <dbReference type="ARBA" id="ARBA00023136"/>
    </source>
</evidence>
<name>A0A7J7ISH9_BUGNE</name>
<feature type="transmembrane region" description="Helical" evidence="8">
    <location>
        <begin position="155"/>
        <end position="173"/>
    </location>
</feature>
<keyword evidence="3 8" id="KW-0813">Transport</keyword>
<dbReference type="Gene3D" id="1.10.3430.10">
    <property type="entry name" value="Ammonium transporter AmtB like domains"/>
    <property type="match status" value="1"/>
</dbReference>
<dbReference type="FunFam" id="1.10.3430.10:FF:000010">
    <property type="entry name" value="Ammonium transporter"/>
    <property type="match status" value="1"/>
</dbReference>
<feature type="chain" id="PRO_5029607982" description="Ammonium transporter" evidence="9">
    <location>
        <begin position="21"/>
        <end position="466"/>
    </location>
</feature>
<evidence type="ECO:0000256" key="7">
    <source>
        <dbReference type="ARBA" id="ARBA00023177"/>
    </source>
</evidence>
<protein>
    <recommendedName>
        <fullName evidence="8">Ammonium transporter</fullName>
    </recommendedName>
</protein>
<comment type="caution">
    <text evidence="11">The sequence shown here is derived from an EMBL/GenBank/DDBJ whole genome shotgun (WGS) entry which is preliminary data.</text>
</comment>
<feature type="transmembrane region" description="Helical" evidence="8">
    <location>
        <begin position="323"/>
        <end position="341"/>
    </location>
</feature>
<dbReference type="AlphaFoldDB" id="A0A7J7ISH9"/>
<feature type="transmembrane region" description="Helical" evidence="8">
    <location>
        <begin position="98"/>
        <end position="121"/>
    </location>
</feature>
<evidence type="ECO:0000256" key="9">
    <source>
        <dbReference type="SAM" id="SignalP"/>
    </source>
</evidence>
<dbReference type="InterPro" id="IPR029020">
    <property type="entry name" value="Ammonium/urea_transptr"/>
</dbReference>
<evidence type="ECO:0000313" key="12">
    <source>
        <dbReference type="Proteomes" id="UP000593567"/>
    </source>
</evidence>
<evidence type="ECO:0000256" key="4">
    <source>
        <dbReference type="ARBA" id="ARBA00022692"/>
    </source>
</evidence>
<comment type="subcellular location">
    <subcellularLocation>
        <location evidence="8">Cell membrane</location>
        <topology evidence="8">Multi-pass membrane protein</topology>
    </subcellularLocation>
    <subcellularLocation>
        <location evidence="1">Membrane</location>
        <topology evidence="1">Multi-pass membrane protein</topology>
    </subcellularLocation>
</comment>
<keyword evidence="5 8" id="KW-1133">Transmembrane helix</keyword>
<feature type="domain" description="Ammonium transporter AmtB-like" evidence="10">
    <location>
        <begin position="2"/>
        <end position="409"/>
    </location>
</feature>
<dbReference type="SUPFAM" id="SSF111352">
    <property type="entry name" value="Ammonium transporter"/>
    <property type="match status" value="1"/>
</dbReference>
<dbReference type="NCBIfam" id="TIGR00836">
    <property type="entry name" value="amt"/>
    <property type="match status" value="1"/>
</dbReference>
<sequence>MIVFLMQCGFAFLEAGAVRSKNTTNILLKNLLDSSVAGLSYWALGYAFAFGDGTGFIGGSGFFGTFPEADLSKWFFQMVFAATAATIVSGGVAERCEFVAYLTYSIVLTAFCYPVITRWAWHSNVSDGHPSNVGWLIDGVSVIPGAAYHDFAGSGVVHVCGGVAALCGAVLLGPRIGKYDSQGRAVAIPGHSVPLAALGGFILMFGFFAFNGGSQFSISNEGDGVVVARAVVNTIISGSAAGVTTILLHRMFSATKRNCIRHSTWSLLSTINGVLGGMVAICAGANMMHMWGAFITGFISALVYYFGSMLVERIGIDDPLDAVAVHGLCGTWGLVAAPLFIIDGILLSGSRKSAEVLAMNLIGWLAIVIWTAAICLPMFGLLKLCKMLRVEEDIEMKGLDIPKHAEPAYPSEAWGDGWGEFLKATSTGLVTGSSSEATSSSGDKTPQELSYVHHGNGAFQMEVETK</sequence>
<evidence type="ECO:0000256" key="1">
    <source>
        <dbReference type="ARBA" id="ARBA00004141"/>
    </source>
</evidence>
<evidence type="ECO:0000259" key="10">
    <source>
        <dbReference type="Pfam" id="PF00909"/>
    </source>
</evidence>
<dbReference type="InterPro" id="IPR001905">
    <property type="entry name" value="Ammonium_transpt"/>
</dbReference>
<accession>A0A7J7ISH9</accession>
<evidence type="ECO:0000256" key="5">
    <source>
        <dbReference type="ARBA" id="ARBA00022989"/>
    </source>
</evidence>
<dbReference type="Pfam" id="PF00909">
    <property type="entry name" value="Ammonium_transp"/>
    <property type="match status" value="1"/>
</dbReference>
<dbReference type="GO" id="GO:0097272">
    <property type="term" value="P:ammonium homeostasis"/>
    <property type="evidence" value="ECO:0007669"/>
    <property type="project" value="TreeGrafter"/>
</dbReference>
<keyword evidence="4 8" id="KW-0812">Transmembrane</keyword>
<dbReference type="InterPro" id="IPR018047">
    <property type="entry name" value="Ammonium_transpt_CS"/>
</dbReference>
<feature type="transmembrane region" description="Helical" evidence="8">
    <location>
        <begin position="74"/>
        <end position="92"/>
    </location>
</feature>
<feature type="transmembrane region" description="Helical" evidence="8">
    <location>
        <begin position="41"/>
        <end position="62"/>
    </location>
</feature>
<dbReference type="GO" id="GO:0005886">
    <property type="term" value="C:plasma membrane"/>
    <property type="evidence" value="ECO:0007669"/>
    <property type="project" value="UniProtKB-SubCell"/>
</dbReference>
<feature type="signal peptide" evidence="9">
    <location>
        <begin position="1"/>
        <end position="20"/>
    </location>
</feature>
<keyword evidence="6 8" id="KW-0472">Membrane</keyword>
<evidence type="ECO:0000256" key="3">
    <source>
        <dbReference type="ARBA" id="ARBA00022448"/>
    </source>
</evidence>
<organism evidence="11 12">
    <name type="scientific">Bugula neritina</name>
    <name type="common">Brown bryozoan</name>
    <name type="synonym">Sertularia neritina</name>
    <dbReference type="NCBI Taxonomy" id="10212"/>
    <lineage>
        <taxon>Eukaryota</taxon>
        <taxon>Metazoa</taxon>
        <taxon>Spiralia</taxon>
        <taxon>Lophotrochozoa</taxon>
        <taxon>Bryozoa</taxon>
        <taxon>Gymnolaemata</taxon>
        <taxon>Cheilostomatida</taxon>
        <taxon>Flustrina</taxon>
        <taxon>Buguloidea</taxon>
        <taxon>Bugulidae</taxon>
        <taxon>Bugula</taxon>
    </lineage>
</organism>
<dbReference type="PANTHER" id="PTHR11730:SF6">
    <property type="entry name" value="AMMONIUM TRANSPORTER"/>
    <property type="match status" value="1"/>
</dbReference>
<feature type="transmembrane region" description="Helical" evidence="8">
    <location>
        <begin position="185"/>
        <end position="210"/>
    </location>
</feature>
<keyword evidence="7 8" id="KW-0924">Ammonia transport</keyword>
<evidence type="ECO:0000256" key="2">
    <source>
        <dbReference type="ARBA" id="ARBA00005887"/>
    </source>
</evidence>
<dbReference type="OrthoDB" id="534912at2759"/>
<feature type="transmembrane region" description="Helical" evidence="8">
    <location>
        <begin position="361"/>
        <end position="382"/>
    </location>
</feature>
<dbReference type="InterPro" id="IPR024041">
    <property type="entry name" value="NH4_transpt_AmtB-like_dom"/>
</dbReference>
<feature type="transmembrane region" description="Helical" evidence="8">
    <location>
        <begin position="264"/>
        <end position="287"/>
    </location>
</feature>
<dbReference type="GO" id="GO:0008519">
    <property type="term" value="F:ammonium channel activity"/>
    <property type="evidence" value="ECO:0007669"/>
    <property type="project" value="InterPro"/>
</dbReference>
<keyword evidence="9" id="KW-0732">Signal</keyword>
<comment type="similarity">
    <text evidence="2 8">Belongs to the ammonia transporter channel (TC 1.A.11.2) family.</text>
</comment>
<dbReference type="PANTHER" id="PTHR11730">
    <property type="entry name" value="AMMONIUM TRANSPORTER"/>
    <property type="match status" value="1"/>
</dbReference>
<feature type="transmembrane region" description="Helical" evidence="8">
    <location>
        <begin position="230"/>
        <end position="252"/>
    </location>
</feature>